<comment type="caution">
    <text evidence="1">The sequence shown here is derived from an EMBL/GenBank/DDBJ whole genome shotgun (WGS) entry which is preliminary data.</text>
</comment>
<gene>
    <name evidence="1" type="ORF">EC844_108110</name>
</gene>
<organism evidence="1 2">
    <name type="scientific">Acinetobacter calcoaceticus</name>
    <dbReference type="NCBI Taxonomy" id="471"/>
    <lineage>
        <taxon>Bacteria</taxon>
        <taxon>Pseudomonadati</taxon>
        <taxon>Pseudomonadota</taxon>
        <taxon>Gammaproteobacteria</taxon>
        <taxon>Moraxellales</taxon>
        <taxon>Moraxellaceae</taxon>
        <taxon>Acinetobacter</taxon>
        <taxon>Acinetobacter calcoaceticus/baumannii complex</taxon>
    </lineage>
</organism>
<dbReference type="EMBL" id="SLVJ01000008">
    <property type="protein sequence ID" value="TCM67593.1"/>
    <property type="molecule type" value="Genomic_DNA"/>
</dbReference>
<proteinExistence type="predicted"/>
<evidence type="ECO:0000313" key="1">
    <source>
        <dbReference type="EMBL" id="TCM67593.1"/>
    </source>
</evidence>
<keyword evidence="2" id="KW-1185">Reference proteome</keyword>
<accession>A0A4R1Y632</accession>
<dbReference type="Proteomes" id="UP000294963">
    <property type="component" value="Unassembled WGS sequence"/>
</dbReference>
<reference evidence="1 2" key="1">
    <citation type="submission" date="2019-03" db="EMBL/GenBank/DDBJ databases">
        <title>Genomic analyses of the natural microbiome of Caenorhabditis elegans.</title>
        <authorList>
            <person name="Samuel B."/>
        </authorList>
    </citation>
    <scope>NUCLEOTIDE SEQUENCE [LARGE SCALE GENOMIC DNA]</scope>
    <source>
        <strain evidence="1 2">JUb89</strain>
    </source>
</reference>
<name>A0A4R1Y632_ACICA</name>
<evidence type="ECO:0000313" key="2">
    <source>
        <dbReference type="Proteomes" id="UP000294963"/>
    </source>
</evidence>
<protein>
    <submittedName>
        <fullName evidence="1">Uncharacterized protein</fullName>
    </submittedName>
</protein>
<dbReference type="AlphaFoldDB" id="A0A4R1Y632"/>
<sequence length="144" mass="16893">MEICDVQRRNRTAKMLLAENLEELRNAVNQVKLESTDFYELMEVFSSSPLDSFKASEYKLLLCGLMIYKARWLDKMEEPAHWLVDAKIKFDLSNLFYDLSQSLIPIYRTGFSVTSIERGYDQVNALINKKLIELYPHHNPRKTP</sequence>